<organism evidence="11 12">
    <name type="scientific">Priapulus caudatus</name>
    <name type="common">Priapulid worm</name>
    <dbReference type="NCBI Taxonomy" id="37621"/>
    <lineage>
        <taxon>Eukaryota</taxon>
        <taxon>Metazoa</taxon>
        <taxon>Ecdysozoa</taxon>
        <taxon>Scalidophora</taxon>
        <taxon>Priapulida</taxon>
        <taxon>Priapulimorpha</taxon>
        <taxon>Priapulimorphida</taxon>
        <taxon>Priapulidae</taxon>
        <taxon>Priapulus</taxon>
    </lineage>
</organism>
<dbReference type="InterPro" id="IPR000679">
    <property type="entry name" value="Znf_GATA"/>
</dbReference>
<feature type="region of interest" description="Disordered" evidence="9">
    <location>
        <begin position="117"/>
        <end position="178"/>
    </location>
</feature>
<evidence type="ECO:0000313" key="12">
    <source>
        <dbReference type="RefSeq" id="XP_014678849.1"/>
    </source>
</evidence>
<evidence type="ECO:0000256" key="7">
    <source>
        <dbReference type="ARBA" id="ARBA00023242"/>
    </source>
</evidence>
<keyword evidence="5" id="KW-0805">Transcription regulation</keyword>
<protein>
    <submittedName>
        <fullName evidence="12">Transcription factor GATA-3-like</fullName>
    </submittedName>
</protein>
<evidence type="ECO:0000256" key="5">
    <source>
        <dbReference type="ARBA" id="ARBA00023015"/>
    </source>
</evidence>
<evidence type="ECO:0000256" key="6">
    <source>
        <dbReference type="ARBA" id="ARBA00023163"/>
    </source>
</evidence>
<evidence type="ECO:0000256" key="4">
    <source>
        <dbReference type="ARBA" id="ARBA00022833"/>
    </source>
</evidence>
<proteinExistence type="predicted"/>
<evidence type="ECO:0000256" key="8">
    <source>
        <dbReference type="PROSITE-ProRule" id="PRU00094"/>
    </source>
</evidence>
<dbReference type="Proteomes" id="UP000695022">
    <property type="component" value="Unplaced"/>
</dbReference>
<evidence type="ECO:0000256" key="9">
    <source>
        <dbReference type="SAM" id="MobiDB-lite"/>
    </source>
</evidence>
<evidence type="ECO:0000259" key="10">
    <source>
        <dbReference type="PROSITE" id="PS50114"/>
    </source>
</evidence>
<gene>
    <name evidence="12" type="primary">LOC106818682</name>
</gene>
<dbReference type="PANTHER" id="PTHR10071:SF281">
    <property type="entry name" value="BOX A-BINDING FACTOR-RELATED"/>
    <property type="match status" value="1"/>
</dbReference>
<reference evidence="12" key="1">
    <citation type="submission" date="2025-08" db="UniProtKB">
        <authorList>
            <consortium name="RefSeq"/>
        </authorList>
    </citation>
    <scope>IDENTIFICATION</scope>
</reference>
<dbReference type="PANTHER" id="PTHR10071">
    <property type="entry name" value="TRANSCRIPTION FACTOR GATA FAMILY MEMBER"/>
    <property type="match status" value="1"/>
</dbReference>
<keyword evidence="4" id="KW-0862">Zinc</keyword>
<evidence type="ECO:0000256" key="1">
    <source>
        <dbReference type="ARBA" id="ARBA00004123"/>
    </source>
</evidence>
<sequence>MADFLFLARVASAQVCRPHFHSPLHPWTLAPEKPVVPHAHTAGGHPVPSAWCNPYKNPHHPSPAAQLSSSIAGGHHSSPYYVSFPPTPPKDISSESNIEQAVTTAYGNGIAEQAGLAADKQHKYSREGTSTGSLSALPDNHGMLQPPPPSAASSAAAAASSLASQHHQSYPPHPMPSYMSSHSDFGPTSLSHVGFHPAASVFSAKTLARTRTKARSSTDGEELLRYADRLQHSSPSRRLAKEEEGRECVNCGATSTPLWRRDGTGHYLCNACGLYHKMNGQNRPLIKPKRRLVSPRRTN</sequence>
<keyword evidence="3 8" id="KW-0863">Zinc-finger</keyword>
<keyword evidence="6" id="KW-0804">Transcription</keyword>
<keyword evidence="7" id="KW-0539">Nucleus</keyword>
<dbReference type="InterPro" id="IPR039355">
    <property type="entry name" value="Transcription_factor_GATA"/>
</dbReference>
<dbReference type="GeneID" id="106818682"/>
<dbReference type="Gene3D" id="3.30.50.10">
    <property type="entry name" value="Erythroid Transcription Factor GATA-1, subunit A"/>
    <property type="match status" value="1"/>
</dbReference>
<evidence type="ECO:0000256" key="3">
    <source>
        <dbReference type="ARBA" id="ARBA00022771"/>
    </source>
</evidence>
<dbReference type="SMART" id="SM00401">
    <property type="entry name" value="ZnF_GATA"/>
    <property type="match status" value="1"/>
</dbReference>
<feature type="domain" description="GATA-type" evidence="10">
    <location>
        <begin position="242"/>
        <end position="296"/>
    </location>
</feature>
<feature type="compositionally biased region" description="Low complexity" evidence="9">
    <location>
        <begin position="151"/>
        <end position="178"/>
    </location>
</feature>
<keyword evidence="2" id="KW-0479">Metal-binding</keyword>
<dbReference type="Pfam" id="PF00320">
    <property type="entry name" value="GATA"/>
    <property type="match status" value="1"/>
</dbReference>
<keyword evidence="11" id="KW-1185">Reference proteome</keyword>
<dbReference type="SUPFAM" id="SSF57716">
    <property type="entry name" value="Glucocorticoid receptor-like (DNA-binding domain)"/>
    <property type="match status" value="1"/>
</dbReference>
<dbReference type="PROSITE" id="PS50114">
    <property type="entry name" value="GATA_ZN_FINGER_2"/>
    <property type="match status" value="1"/>
</dbReference>
<dbReference type="PRINTS" id="PR00619">
    <property type="entry name" value="GATAZNFINGER"/>
</dbReference>
<name>A0ABM1F328_PRICU</name>
<accession>A0ABM1F328</accession>
<evidence type="ECO:0000313" key="11">
    <source>
        <dbReference type="Proteomes" id="UP000695022"/>
    </source>
</evidence>
<dbReference type="RefSeq" id="XP_014678849.1">
    <property type="nucleotide sequence ID" value="XM_014823363.1"/>
</dbReference>
<dbReference type="PROSITE" id="PS00344">
    <property type="entry name" value="GATA_ZN_FINGER_1"/>
    <property type="match status" value="1"/>
</dbReference>
<evidence type="ECO:0000256" key="2">
    <source>
        <dbReference type="ARBA" id="ARBA00022723"/>
    </source>
</evidence>
<dbReference type="InterPro" id="IPR013088">
    <property type="entry name" value="Znf_NHR/GATA"/>
</dbReference>
<comment type="subcellular location">
    <subcellularLocation>
        <location evidence="1">Nucleus</location>
    </subcellularLocation>
</comment>
<dbReference type="CDD" id="cd00202">
    <property type="entry name" value="ZnF_GATA"/>
    <property type="match status" value="1"/>
</dbReference>